<evidence type="ECO:0000313" key="2">
    <source>
        <dbReference type="EMBL" id="KFI68619.1"/>
    </source>
</evidence>
<dbReference type="InterPro" id="IPR008136">
    <property type="entry name" value="CinA_C"/>
</dbReference>
<proteinExistence type="predicted"/>
<reference evidence="2 3" key="1">
    <citation type="submission" date="2014-03" db="EMBL/GenBank/DDBJ databases">
        <title>Genomics of Bifidobacteria.</title>
        <authorList>
            <person name="Ventura M."/>
            <person name="Milani C."/>
            <person name="Lugli G.A."/>
        </authorList>
    </citation>
    <scope>NUCLEOTIDE SEQUENCE [LARGE SCALE GENOMIC DNA]</scope>
    <source>
        <strain evidence="2 3">LMG 11591</strain>
    </source>
</reference>
<name>A0A087BC69_9BIFI</name>
<sequence>MDTQHDVCDGGKDVRDDELEHMERLDAEISELAAQILRWCGERGLKIACAESLTGGLLANAFVSVPGASSVFLGSAVTYDIRAKASVLHVDSELLRREGAVDPEVARQMARRTAQLFCQSQDEGKVIGLSTTGVAGPDPDGEKPVGLVYSGVSLPEFFKNYESSLEYVFKLELRGSRQIIRRETVRCVLQNLRELTGSSQE</sequence>
<feature type="domain" description="CinA C-terminal" evidence="1">
    <location>
        <begin position="31"/>
        <end position="195"/>
    </location>
</feature>
<dbReference type="Pfam" id="PF02464">
    <property type="entry name" value="CinA"/>
    <property type="match status" value="1"/>
</dbReference>
<evidence type="ECO:0000313" key="3">
    <source>
        <dbReference type="Proteomes" id="UP000029052"/>
    </source>
</evidence>
<dbReference type="eggNOG" id="COG1546">
    <property type="taxonomic scope" value="Bacteria"/>
</dbReference>
<comment type="caution">
    <text evidence="2">The sequence shown here is derived from an EMBL/GenBank/DDBJ whole genome shotgun (WGS) entry which is preliminary data.</text>
</comment>
<evidence type="ECO:0000259" key="1">
    <source>
        <dbReference type="Pfam" id="PF02464"/>
    </source>
</evidence>
<dbReference type="SUPFAM" id="SSF142433">
    <property type="entry name" value="CinA-like"/>
    <property type="match status" value="1"/>
</dbReference>
<dbReference type="Gene3D" id="3.90.950.20">
    <property type="entry name" value="CinA-like"/>
    <property type="match status" value="1"/>
</dbReference>
<dbReference type="STRING" id="1692.BMAGN_0488"/>
<keyword evidence="3" id="KW-1185">Reference proteome</keyword>
<organism evidence="2 3">
    <name type="scientific">Bifidobacterium magnum</name>
    <dbReference type="NCBI Taxonomy" id="1692"/>
    <lineage>
        <taxon>Bacteria</taxon>
        <taxon>Bacillati</taxon>
        <taxon>Actinomycetota</taxon>
        <taxon>Actinomycetes</taxon>
        <taxon>Bifidobacteriales</taxon>
        <taxon>Bifidobacteriaceae</taxon>
        <taxon>Bifidobacterium</taxon>
    </lineage>
</organism>
<protein>
    <submittedName>
        <fullName evidence="2">Competence-damage protein CinA</fullName>
    </submittedName>
</protein>
<dbReference type="Proteomes" id="UP000029052">
    <property type="component" value="Unassembled WGS sequence"/>
</dbReference>
<accession>A0A087BC69</accession>
<dbReference type="NCBIfam" id="TIGR00199">
    <property type="entry name" value="PncC_domain"/>
    <property type="match status" value="1"/>
</dbReference>
<dbReference type="EMBL" id="JGZB01000003">
    <property type="protein sequence ID" value="KFI68619.1"/>
    <property type="molecule type" value="Genomic_DNA"/>
</dbReference>
<dbReference type="InterPro" id="IPR036653">
    <property type="entry name" value="CinA-like_C"/>
</dbReference>
<gene>
    <name evidence="2" type="ORF">BMAGN_0488</name>
</gene>
<dbReference type="AlphaFoldDB" id="A0A087BC69"/>